<reference evidence="3" key="1">
    <citation type="submission" date="2019-12" db="UniProtKB">
        <authorList>
            <consortium name="WormBaseParasite"/>
        </authorList>
    </citation>
    <scope>IDENTIFICATION</scope>
</reference>
<keyword evidence="1" id="KW-0812">Transmembrane</keyword>
<evidence type="ECO:0000313" key="3">
    <source>
        <dbReference type="WBParaSite" id="TMUE_1000005178.1"/>
    </source>
</evidence>
<protein>
    <submittedName>
        <fullName evidence="3">G-protein coupled receptors family 1 profile domain-containing protein</fullName>
    </submittedName>
</protein>
<keyword evidence="1" id="KW-0472">Membrane</keyword>
<dbReference type="AlphaFoldDB" id="A0A5S6QD76"/>
<dbReference type="STRING" id="70415.A0A5S6QD76"/>
<accession>A0A5S6QD76</accession>
<evidence type="ECO:0000256" key="1">
    <source>
        <dbReference type="SAM" id="Phobius"/>
    </source>
</evidence>
<feature type="transmembrane region" description="Helical" evidence="1">
    <location>
        <begin position="107"/>
        <end position="127"/>
    </location>
</feature>
<dbReference type="WBParaSite" id="TMUE_1000005178.1">
    <property type="protein sequence ID" value="TMUE_1000005178.1"/>
    <property type="gene ID" value="WBGene00285260"/>
</dbReference>
<keyword evidence="1" id="KW-1133">Transmembrane helix</keyword>
<organism evidence="2 3">
    <name type="scientific">Trichuris muris</name>
    <name type="common">Mouse whipworm</name>
    <dbReference type="NCBI Taxonomy" id="70415"/>
    <lineage>
        <taxon>Eukaryota</taxon>
        <taxon>Metazoa</taxon>
        <taxon>Ecdysozoa</taxon>
        <taxon>Nematoda</taxon>
        <taxon>Enoplea</taxon>
        <taxon>Dorylaimia</taxon>
        <taxon>Trichinellida</taxon>
        <taxon>Trichuridae</taxon>
        <taxon>Trichuris</taxon>
    </lineage>
</organism>
<sequence>MMHCDKTVIDENALAESGSQGDCLWPLEQKQYCGQLFVAFTAAASICVNTSLGFLSLFSVDSIRGLSLYKLHLVCAGTLALSNLAAGSVASWYAYDEKYLPTVGCQFYTQWVVSTISAFINFILYTFDSLYRAVVLLKR</sequence>
<proteinExistence type="predicted"/>
<name>A0A5S6QD76_TRIMR</name>
<keyword evidence="2" id="KW-1185">Reference proteome</keyword>
<feature type="transmembrane region" description="Helical" evidence="1">
    <location>
        <begin position="36"/>
        <end position="59"/>
    </location>
</feature>
<feature type="transmembrane region" description="Helical" evidence="1">
    <location>
        <begin position="71"/>
        <end position="95"/>
    </location>
</feature>
<dbReference type="Proteomes" id="UP000046395">
    <property type="component" value="Unassembled WGS sequence"/>
</dbReference>
<evidence type="ECO:0000313" key="2">
    <source>
        <dbReference type="Proteomes" id="UP000046395"/>
    </source>
</evidence>